<sequence>MAGRSQSNLYDPNTGQAHSILPLPLSTSSQPPSPGSSQGTLREHYMRAYHLFYPHIKARHDWDIVVLATRSFTDGDFYAHSDEILECHFSDFPSEQVKDGSARMQLLRQATEFLDTRDTPTGAKPCPGEDDGHIRPIPNSDYSLRLWGKGLELKREYCLDFVHSATGEPVNSPFEFELWAVPSTSAPWLPGAVKSRIYSLEKSFGIPQEDIMPGEEKFVLLEGTACLLVRPGMRSVHFEVPIRLPLDLNRNLGDVDQIKFN</sequence>
<dbReference type="HOGENOM" id="CLU_079440_0_0_1"/>
<feature type="region of interest" description="Disordered" evidence="1">
    <location>
        <begin position="1"/>
        <end position="40"/>
    </location>
</feature>
<dbReference type="Proteomes" id="UP000053989">
    <property type="component" value="Unassembled WGS sequence"/>
</dbReference>
<keyword evidence="3" id="KW-1185">Reference proteome</keyword>
<dbReference type="EMBL" id="KN822146">
    <property type="protein sequence ID" value="KIM54807.1"/>
    <property type="molecule type" value="Genomic_DNA"/>
</dbReference>
<dbReference type="InParanoid" id="A0A0C2ZQC2"/>
<feature type="compositionally biased region" description="Low complexity" evidence="1">
    <location>
        <begin position="21"/>
        <end position="40"/>
    </location>
</feature>
<dbReference type="AlphaFoldDB" id="A0A0C2ZQC2"/>
<evidence type="ECO:0000256" key="1">
    <source>
        <dbReference type="SAM" id="MobiDB-lite"/>
    </source>
</evidence>
<proteinExistence type="predicted"/>
<reference evidence="2 3" key="1">
    <citation type="submission" date="2014-04" db="EMBL/GenBank/DDBJ databases">
        <authorList>
            <consortium name="DOE Joint Genome Institute"/>
            <person name="Kuo A."/>
            <person name="Kohler A."/>
            <person name="Nagy L.G."/>
            <person name="Floudas D."/>
            <person name="Copeland A."/>
            <person name="Barry K.W."/>
            <person name="Cichocki N."/>
            <person name="Veneault-Fourrey C."/>
            <person name="LaButti K."/>
            <person name="Lindquist E.A."/>
            <person name="Lipzen A."/>
            <person name="Lundell T."/>
            <person name="Morin E."/>
            <person name="Murat C."/>
            <person name="Sun H."/>
            <person name="Tunlid A."/>
            <person name="Henrissat B."/>
            <person name="Grigoriev I.V."/>
            <person name="Hibbett D.S."/>
            <person name="Martin F."/>
            <person name="Nordberg H.P."/>
            <person name="Cantor M.N."/>
            <person name="Hua S.X."/>
        </authorList>
    </citation>
    <scope>NUCLEOTIDE SEQUENCE [LARGE SCALE GENOMIC DNA]</scope>
    <source>
        <strain evidence="2 3">Foug A</strain>
    </source>
</reference>
<organism evidence="2 3">
    <name type="scientific">Scleroderma citrinum Foug A</name>
    <dbReference type="NCBI Taxonomy" id="1036808"/>
    <lineage>
        <taxon>Eukaryota</taxon>
        <taxon>Fungi</taxon>
        <taxon>Dikarya</taxon>
        <taxon>Basidiomycota</taxon>
        <taxon>Agaricomycotina</taxon>
        <taxon>Agaricomycetes</taxon>
        <taxon>Agaricomycetidae</taxon>
        <taxon>Boletales</taxon>
        <taxon>Sclerodermatineae</taxon>
        <taxon>Sclerodermataceae</taxon>
        <taxon>Scleroderma</taxon>
    </lineage>
</organism>
<name>A0A0C2ZQC2_9AGAM</name>
<accession>A0A0C2ZQC2</accession>
<protein>
    <submittedName>
        <fullName evidence="2">Uncharacterized protein</fullName>
    </submittedName>
</protein>
<evidence type="ECO:0000313" key="3">
    <source>
        <dbReference type="Proteomes" id="UP000053989"/>
    </source>
</evidence>
<gene>
    <name evidence="2" type="ORF">SCLCIDRAFT_1221615</name>
</gene>
<feature type="compositionally biased region" description="Polar residues" evidence="1">
    <location>
        <begin position="1"/>
        <end position="17"/>
    </location>
</feature>
<reference evidence="3" key="2">
    <citation type="submission" date="2015-01" db="EMBL/GenBank/DDBJ databases">
        <title>Evolutionary Origins and Diversification of the Mycorrhizal Mutualists.</title>
        <authorList>
            <consortium name="DOE Joint Genome Institute"/>
            <consortium name="Mycorrhizal Genomics Consortium"/>
            <person name="Kohler A."/>
            <person name="Kuo A."/>
            <person name="Nagy L.G."/>
            <person name="Floudas D."/>
            <person name="Copeland A."/>
            <person name="Barry K.W."/>
            <person name="Cichocki N."/>
            <person name="Veneault-Fourrey C."/>
            <person name="LaButti K."/>
            <person name="Lindquist E.A."/>
            <person name="Lipzen A."/>
            <person name="Lundell T."/>
            <person name="Morin E."/>
            <person name="Murat C."/>
            <person name="Riley R."/>
            <person name="Ohm R."/>
            <person name="Sun H."/>
            <person name="Tunlid A."/>
            <person name="Henrissat B."/>
            <person name="Grigoriev I.V."/>
            <person name="Hibbett D.S."/>
            <person name="Martin F."/>
        </authorList>
    </citation>
    <scope>NUCLEOTIDE SEQUENCE [LARGE SCALE GENOMIC DNA]</scope>
    <source>
        <strain evidence="3">Foug A</strain>
    </source>
</reference>
<dbReference type="OrthoDB" id="2687868at2759"/>
<evidence type="ECO:0000313" key="2">
    <source>
        <dbReference type="EMBL" id="KIM54807.1"/>
    </source>
</evidence>